<feature type="domain" description="CheC-like protein" evidence="3">
    <location>
        <begin position="8"/>
        <end position="45"/>
    </location>
</feature>
<dbReference type="RefSeq" id="WP_133629070.1">
    <property type="nucleotide sequence ID" value="NZ_SOAZ01000026.1"/>
</dbReference>
<keyword evidence="1" id="KW-0145">Chemotaxis</keyword>
<evidence type="ECO:0000259" key="3">
    <source>
        <dbReference type="Pfam" id="PF04509"/>
    </source>
</evidence>
<accession>A0A4R7KB16</accession>
<keyword evidence="5" id="KW-1185">Reference proteome</keyword>
<dbReference type="Proteomes" id="UP000295325">
    <property type="component" value="Unassembled WGS sequence"/>
</dbReference>
<dbReference type="InterPro" id="IPR050992">
    <property type="entry name" value="CheZ_family_phosphatases"/>
</dbReference>
<dbReference type="GO" id="GO:0006935">
    <property type="term" value="P:chemotaxis"/>
    <property type="evidence" value="ECO:0007669"/>
    <property type="project" value="UniProtKB-KW"/>
</dbReference>
<dbReference type="InterPro" id="IPR028976">
    <property type="entry name" value="CheC-like_sf"/>
</dbReference>
<comment type="caution">
    <text evidence="4">The sequence shown here is derived from an EMBL/GenBank/DDBJ whole genome shotgun (WGS) entry which is preliminary data.</text>
</comment>
<dbReference type="InterPro" id="IPR007597">
    <property type="entry name" value="CheC"/>
</dbReference>
<name>A0A4R7KB16_9CLOT</name>
<gene>
    <name evidence="4" type="ORF">EDD71_12647</name>
</gene>
<dbReference type="AlphaFoldDB" id="A0A4R7KB16"/>
<dbReference type="GO" id="GO:0016787">
    <property type="term" value="F:hydrolase activity"/>
    <property type="evidence" value="ECO:0007669"/>
    <property type="project" value="UniProtKB-KW"/>
</dbReference>
<dbReference type="PANTHER" id="PTHR43693:SF1">
    <property type="entry name" value="PROTEIN PHOSPHATASE CHEZ"/>
    <property type="match status" value="1"/>
</dbReference>
<evidence type="ECO:0000313" key="4">
    <source>
        <dbReference type="EMBL" id="TDT50630.1"/>
    </source>
</evidence>
<proteinExistence type="predicted"/>
<protein>
    <submittedName>
        <fullName evidence="4">Chemotaxis protein CheC</fullName>
    </submittedName>
</protein>
<dbReference type="SUPFAM" id="SSF103039">
    <property type="entry name" value="CheC-like"/>
    <property type="match status" value="1"/>
</dbReference>
<evidence type="ECO:0000313" key="5">
    <source>
        <dbReference type="Proteomes" id="UP000295325"/>
    </source>
</evidence>
<keyword evidence="2" id="KW-0378">Hydrolase</keyword>
<dbReference type="Gene3D" id="3.40.1550.10">
    <property type="entry name" value="CheC-like"/>
    <property type="match status" value="1"/>
</dbReference>
<sequence length="199" mass="21655">MDRKLSEIQLDALREVGNIGAGNSATALSQMMGKRIDMSLPQVNILSFEDMIKRVGTEEEIVVAVLLKVFGDAPGNILFLMKQDKAQEFAETILGGFSEVTDEIYLSLFQEVGNILGNSYINAISRLTSLSLLTSVPAISIDMLAAVLSSSFMDAQQYSDYVLAIDTNFIEDGKKSGGNFFYIPKPGSLDIILTKLGLN</sequence>
<evidence type="ECO:0000256" key="1">
    <source>
        <dbReference type="ARBA" id="ARBA00022500"/>
    </source>
</evidence>
<dbReference type="Pfam" id="PF04509">
    <property type="entry name" value="CheC"/>
    <property type="match status" value="1"/>
</dbReference>
<dbReference type="PANTHER" id="PTHR43693">
    <property type="entry name" value="PROTEIN PHOSPHATASE CHEZ"/>
    <property type="match status" value="1"/>
</dbReference>
<dbReference type="EMBL" id="SOAZ01000026">
    <property type="protein sequence ID" value="TDT50630.1"/>
    <property type="molecule type" value="Genomic_DNA"/>
</dbReference>
<organism evidence="4 5">
    <name type="scientific">Fonticella tunisiensis</name>
    <dbReference type="NCBI Taxonomy" id="1096341"/>
    <lineage>
        <taxon>Bacteria</taxon>
        <taxon>Bacillati</taxon>
        <taxon>Bacillota</taxon>
        <taxon>Clostridia</taxon>
        <taxon>Eubacteriales</taxon>
        <taxon>Clostridiaceae</taxon>
        <taxon>Fonticella</taxon>
    </lineage>
</organism>
<dbReference type="CDD" id="cd17909">
    <property type="entry name" value="CheC_ClassI"/>
    <property type="match status" value="1"/>
</dbReference>
<evidence type="ECO:0000256" key="2">
    <source>
        <dbReference type="ARBA" id="ARBA00022801"/>
    </source>
</evidence>
<reference evidence="4 5" key="1">
    <citation type="submission" date="2019-03" db="EMBL/GenBank/DDBJ databases">
        <title>Genomic Encyclopedia of Type Strains, Phase IV (KMG-IV): sequencing the most valuable type-strain genomes for metagenomic binning, comparative biology and taxonomic classification.</title>
        <authorList>
            <person name="Goeker M."/>
        </authorList>
    </citation>
    <scope>NUCLEOTIDE SEQUENCE [LARGE SCALE GENOMIC DNA]</scope>
    <source>
        <strain evidence="4 5">DSM 24455</strain>
    </source>
</reference>
<dbReference type="OrthoDB" id="9812187at2"/>